<keyword evidence="2 10" id="KW-0444">Lipid biosynthesis</keyword>
<keyword evidence="7 10" id="KW-0443">Lipid metabolism</keyword>
<dbReference type="InterPro" id="IPR004843">
    <property type="entry name" value="Calcineurin-like_PHP"/>
</dbReference>
<evidence type="ECO:0000259" key="11">
    <source>
        <dbReference type="Pfam" id="PF00149"/>
    </source>
</evidence>
<dbReference type="HAMAP" id="MF_00575">
    <property type="entry name" value="LpxH"/>
    <property type="match status" value="1"/>
</dbReference>
<evidence type="ECO:0000313" key="13">
    <source>
        <dbReference type="Proteomes" id="UP001296776"/>
    </source>
</evidence>
<feature type="binding site" evidence="10">
    <location>
        <begin position="83"/>
        <end position="84"/>
    </location>
    <ligand>
        <name>substrate</name>
    </ligand>
</feature>
<sequence>MHGNRSGERLFISDLHLSPQRPALTQLFVDFLQDRAHGAAELYILGDLFDAWIGDDDDPLPAVRGGLRRLTAAGTACSIMHGNRDFLIGRRFARTTGCRLIRDPWRVELGGEAVLLMHGDLLCTDDIAYQRFRRRVRNPLLQQLFLWTPRAQRRRVADDYRRRSTTAIAEKQVEIMDVNGTAVEAQMRRFGVSRLIHGHTHRPADHRLIIGGRPALRQVLSDWNEERGEALVHRGGSWYREAWLPADAAAREERSTVSQIET</sequence>
<feature type="binding site" evidence="10">
    <location>
        <position position="126"/>
    </location>
    <ligand>
        <name>substrate</name>
    </ligand>
</feature>
<organism evidence="12 13">
    <name type="scientific">Halochromatium glycolicum</name>
    <dbReference type="NCBI Taxonomy" id="85075"/>
    <lineage>
        <taxon>Bacteria</taxon>
        <taxon>Pseudomonadati</taxon>
        <taxon>Pseudomonadota</taxon>
        <taxon>Gammaproteobacteria</taxon>
        <taxon>Chromatiales</taxon>
        <taxon>Chromatiaceae</taxon>
        <taxon>Halochromatium</taxon>
    </lineage>
</organism>
<evidence type="ECO:0000256" key="8">
    <source>
        <dbReference type="ARBA" id="ARBA00023136"/>
    </source>
</evidence>
<dbReference type="GO" id="GO:0009245">
    <property type="term" value="P:lipid A biosynthetic process"/>
    <property type="evidence" value="ECO:0007669"/>
    <property type="project" value="UniProtKB-UniRule"/>
</dbReference>
<dbReference type="InterPro" id="IPR043461">
    <property type="entry name" value="LpxH-like"/>
</dbReference>
<accession>A0AAJ0U745</accession>
<evidence type="ECO:0000256" key="9">
    <source>
        <dbReference type="ARBA" id="ARBA00023211"/>
    </source>
</evidence>
<comment type="similarity">
    <text evidence="10">Belongs to the LpxH family.</text>
</comment>
<comment type="subcellular location">
    <subcellularLocation>
        <location evidence="10">Cell inner membrane</location>
        <topology evidence="10">Peripheral membrane protein</topology>
        <orientation evidence="10">Cytoplasmic side</orientation>
    </subcellularLocation>
</comment>
<comment type="caution">
    <text evidence="12">The sequence shown here is derived from an EMBL/GenBank/DDBJ whole genome shotgun (WGS) entry which is preliminary data.</text>
</comment>
<dbReference type="NCBIfam" id="NF003743">
    <property type="entry name" value="PRK05340.1"/>
    <property type="match status" value="1"/>
</dbReference>
<dbReference type="SUPFAM" id="SSF56300">
    <property type="entry name" value="Metallo-dependent phosphatases"/>
    <property type="match status" value="1"/>
</dbReference>
<comment type="catalytic activity">
    <reaction evidence="10">
        <text>UDP-2-N,3-O-bis[(3R)-3-hydroxytetradecanoyl]-alpha-D-glucosamine + H2O = 2-N,3-O-bis[(3R)-3-hydroxytetradecanoyl]-alpha-D-glucosaminyl 1-phosphate + UMP + 2 H(+)</text>
        <dbReference type="Rhea" id="RHEA:25213"/>
        <dbReference type="ChEBI" id="CHEBI:15377"/>
        <dbReference type="ChEBI" id="CHEBI:15378"/>
        <dbReference type="ChEBI" id="CHEBI:57865"/>
        <dbReference type="ChEBI" id="CHEBI:57957"/>
        <dbReference type="ChEBI" id="CHEBI:78847"/>
        <dbReference type="EC" id="3.6.1.54"/>
    </reaction>
</comment>
<dbReference type="GO" id="GO:0008758">
    <property type="term" value="F:UDP-2,3-diacylglucosamine hydrolase activity"/>
    <property type="evidence" value="ECO:0007669"/>
    <property type="project" value="UniProtKB-UniRule"/>
</dbReference>
<evidence type="ECO:0000256" key="2">
    <source>
        <dbReference type="ARBA" id="ARBA00022516"/>
    </source>
</evidence>
<dbReference type="InterPro" id="IPR010138">
    <property type="entry name" value="UDP-diacylglucosamine_Hdrlase"/>
</dbReference>
<dbReference type="PANTHER" id="PTHR34990:SF1">
    <property type="entry name" value="UDP-2,3-DIACYLGLUCOSAMINE HYDROLASE"/>
    <property type="match status" value="1"/>
</dbReference>
<keyword evidence="5 10" id="KW-0479">Metal-binding</keyword>
<comment type="caution">
    <text evidence="10">Lacks conserved residue(s) required for the propagation of feature annotation.</text>
</comment>
<feature type="binding site" evidence="10">
    <location>
        <position position="199"/>
    </location>
    <ligand>
        <name>substrate</name>
    </ligand>
</feature>
<dbReference type="PANTHER" id="PTHR34990">
    <property type="entry name" value="UDP-2,3-DIACYLGLUCOSAMINE HYDROLASE-RELATED"/>
    <property type="match status" value="1"/>
</dbReference>
<comment type="cofactor">
    <cofactor evidence="10">
        <name>Mn(2+)</name>
        <dbReference type="ChEBI" id="CHEBI:29035"/>
    </cofactor>
    <text evidence="10">Binds 2 Mn(2+) ions per subunit in a binuclear metal center.</text>
</comment>
<feature type="binding site" evidence="10">
    <location>
        <position position="171"/>
    </location>
    <ligand>
        <name>substrate</name>
    </ligand>
</feature>
<evidence type="ECO:0000256" key="4">
    <source>
        <dbReference type="ARBA" id="ARBA00022556"/>
    </source>
</evidence>
<dbReference type="EMBL" id="NRSJ01000043">
    <property type="protein sequence ID" value="MBK1706496.1"/>
    <property type="molecule type" value="Genomic_DNA"/>
</dbReference>
<dbReference type="InterPro" id="IPR029052">
    <property type="entry name" value="Metallo-depent_PP-like"/>
</dbReference>
<dbReference type="GO" id="GO:0019897">
    <property type="term" value="C:extrinsic component of plasma membrane"/>
    <property type="evidence" value="ECO:0007669"/>
    <property type="project" value="UniProtKB-UniRule"/>
</dbReference>
<comment type="function">
    <text evidence="10">Hydrolyzes the pyrophosphate bond of UDP-2,3-diacylglucosamine to yield 2,3-diacylglucosamine 1-phosphate (lipid X) and UMP by catalyzing the attack of water at the alpha-P atom. Involved in the biosynthesis of lipid A, a phosphorylated glycolipid that anchors the lipopolysaccharide to the outer membrane of the cell.</text>
</comment>
<evidence type="ECO:0000256" key="1">
    <source>
        <dbReference type="ARBA" id="ARBA00022475"/>
    </source>
</evidence>
<keyword evidence="6 10" id="KW-0378">Hydrolase</keyword>
<feature type="binding site" evidence="10">
    <location>
        <position position="118"/>
    </location>
    <ligand>
        <name>Mn(2+)</name>
        <dbReference type="ChEBI" id="CHEBI:29035"/>
        <label>2</label>
    </ligand>
</feature>
<dbReference type="GO" id="GO:0005737">
    <property type="term" value="C:cytoplasm"/>
    <property type="evidence" value="ECO:0007669"/>
    <property type="project" value="InterPro"/>
</dbReference>
<dbReference type="CDD" id="cd07398">
    <property type="entry name" value="MPP_YbbF-LpxH"/>
    <property type="match status" value="1"/>
</dbReference>
<keyword evidence="9 10" id="KW-0464">Manganese</keyword>
<feature type="binding site" evidence="10">
    <location>
        <position position="199"/>
    </location>
    <ligand>
        <name>Mn(2+)</name>
        <dbReference type="ChEBI" id="CHEBI:29035"/>
        <label>2</label>
    </ligand>
</feature>
<feature type="binding site" evidence="10">
    <location>
        <position position="83"/>
    </location>
    <ligand>
        <name>Mn(2+)</name>
        <dbReference type="ChEBI" id="CHEBI:29035"/>
        <label>2</label>
    </ligand>
</feature>
<gene>
    <name evidence="10" type="primary">lpxH</name>
    <name evidence="12" type="ORF">CKO40_18555</name>
</gene>
<reference evidence="12" key="2">
    <citation type="journal article" date="2020" name="Microorganisms">
        <title>Osmotic Adaptation and Compatible Solute Biosynthesis of Phototrophic Bacteria as Revealed from Genome Analyses.</title>
        <authorList>
            <person name="Imhoff J.F."/>
            <person name="Rahn T."/>
            <person name="Kunzel S."/>
            <person name="Keller A."/>
            <person name="Neulinger S.C."/>
        </authorList>
    </citation>
    <scope>NUCLEOTIDE SEQUENCE</scope>
    <source>
        <strain evidence="12">DSM 11080</strain>
    </source>
</reference>
<name>A0AAJ0U745_9GAMM</name>
<feature type="domain" description="Calcineurin-like phosphoesterase" evidence="11">
    <location>
        <begin position="10"/>
        <end position="203"/>
    </location>
</feature>
<dbReference type="NCBIfam" id="TIGR01854">
    <property type="entry name" value="lipid_A_lpxH"/>
    <property type="match status" value="1"/>
</dbReference>
<evidence type="ECO:0000256" key="6">
    <source>
        <dbReference type="ARBA" id="ARBA00022801"/>
    </source>
</evidence>
<dbReference type="Gene3D" id="3.60.21.10">
    <property type="match status" value="1"/>
</dbReference>
<evidence type="ECO:0000256" key="3">
    <source>
        <dbReference type="ARBA" id="ARBA00022519"/>
    </source>
</evidence>
<evidence type="ECO:0000313" key="12">
    <source>
        <dbReference type="EMBL" id="MBK1706496.1"/>
    </source>
</evidence>
<dbReference type="Pfam" id="PF00149">
    <property type="entry name" value="Metallophos"/>
    <property type="match status" value="1"/>
</dbReference>
<evidence type="ECO:0000256" key="5">
    <source>
        <dbReference type="ARBA" id="ARBA00022723"/>
    </source>
</evidence>
<dbReference type="Proteomes" id="UP001296776">
    <property type="component" value="Unassembled WGS sequence"/>
</dbReference>
<reference evidence="12" key="1">
    <citation type="submission" date="2017-08" db="EMBL/GenBank/DDBJ databases">
        <authorList>
            <person name="Imhoff J.F."/>
            <person name="Rahn T."/>
            <person name="Kuenzel S."/>
            <person name="Neulinger S.C."/>
        </authorList>
    </citation>
    <scope>NUCLEOTIDE SEQUENCE</scope>
    <source>
        <strain evidence="12">DSM 11080</strain>
    </source>
</reference>
<evidence type="ECO:0000256" key="10">
    <source>
        <dbReference type="HAMAP-Rule" id="MF_00575"/>
    </source>
</evidence>
<keyword evidence="1 10" id="KW-1003">Cell membrane</keyword>
<feature type="binding site" evidence="10">
    <location>
        <position position="201"/>
    </location>
    <ligand>
        <name>Mn(2+)</name>
        <dbReference type="ChEBI" id="CHEBI:29035"/>
        <label>1</label>
    </ligand>
</feature>
<feature type="binding site" evidence="10">
    <location>
        <position position="164"/>
    </location>
    <ligand>
        <name>substrate</name>
    </ligand>
</feature>
<keyword evidence="13" id="KW-1185">Reference proteome</keyword>
<dbReference type="EC" id="3.6.1.54" evidence="10"/>
<evidence type="ECO:0000256" key="7">
    <source>
        <dbReference type="ARBA" id="ARBA00023098"/>
    </source>
</evidence>
<dbReference type="GO" id="GO:0030145">
    <property type="term" value="F:manganese ion binding"/>
    <property type="evidence" value="ECO:0007669"/>
    <property type="project" value="UniProtKB-UniRule"/>
</dbReference>
<keyword evidence="4 10" id="KW-0441">Lipid A biosynthesis</keyword>
<protein>
    <recommendedName>
        <fullName evidence="10">UDP-2,3-diacylglucosamine hydrolase</fullName>
        <ecNumber evidence="10">3.6.1.54</ecNumber>
    </recommendedName>
    <alternativeName>
        <fullName evidence="10">UDP-2,3-diacylglucosamine diphosphatase</fullName>
    </alternativeName>
</protein>
<keyword evidence="3 10" id="KW-0997">Cell inner membrane</keyword>
<comment type="pathway">
    <text evidence="10">Glycolipid biosynthesis; lipid IV(A) biosynthesis; lipid IV(A) from (3R)-3-hydroxytetradecanoyl-[acyl-carrier-protein] and UDP-N-acetyl-alpha-D-glucosamine: step 4/6.</text>
</comment>
<feature type="binding site" evidence="10">
    <location>
        <position position="14"/>
    </location>
    <ligand>
        <name>Mn(2+)</name>
        <dbReference type="ChEBI" id="CHEBI:29035"/>
        <label>1</label>
    </ligand>
</feature>
<dbReference type="AlphaFoldDB" id="A0AAJ0U745"/>
<feature type="binding site" evidence="10">
    <location>
        <position position="16"/>
    </location>
    <ligand>
        <name>Mn(2+)</name>
        <dbReference type="ChEBI" id="CHEBI:29035"/>
        <label>1</label>
    </ligand>
</feature>
<proteinExistence type="inferred from homology"/>
<feature type="binding site" evidence="10">
    <location>
        <position position="47"/>
    </location>
    <ligand>
        <name>Mn(2+)</name>
        <dbReference type="ChEBI" id="CHEBI:29035"/>
        <label>1</label>
    </ligand>
</feature>
<feature type="binding site" evidence="10">
    <location>
        <position position="47"/>
    </location>
    <ligand>
        <name>Mn(2+)</name>
        <dbReference type="ChEBI" id="CHEBI:29035"/>
        <label>2</label>
    </ligand>
</feature>
<keyword evidence="8 10" id="KW-0472">Membrane</keyword>